<keyword evidence="8" id="KW-1185">Reference proteome</keyword>
<evidence type="ECO:0000313" key="8">
    <source>
        <dbReference type="Proteomes" id="UP000887560"/>
    </source>
</evidence>
<dbReference type="SUPFAM" id="SSF54211">
    <property type="entry name" value="Ribosomal protein S5 domain 2-like"/>
    <property type="match status" value="1"/>
</dbReference>
<proteinExistence type="inferred from homology"/>
<evidence type="ECO:0000256" key="4">
    <source>
        <dbReference type="ARBA" id="ARBA00011695"/>
    </source>
</evidence>
<dbReference type="GO" id="GO:0035925">
    <property type="term" value="F:mRNA 3'-UTR AU-rich region binding"/>
    <property type="evidence" value="ECO:0007669"/>
    <property type="project" value="TreeGrafter"/>
</dbReference>
<accession>A0A915NPZ2</accession>
<dbReference type="CDD" id="cd23157">
    <property type="entry name" value="Prefoldin_5"/>
    <property type="match status" value="1"/>
</dbReference>
<dbReference type="SUPFAM" id="SSF55666">
    <property type="entry name" value="Ribonuclease PH domain 2-like"/>
    <property type="match status" value="1"/>
</dbReference>
<protein>
    <submittedName>
        <fullName evidence="9">Exosome complex component RRP45</fullName>
    </submittedName>
</protein>
<dbReference type="Gene3D" id="1.10.287.370">
    <property type="match status" value="1"/>
</dbReference>
<dbReference type="Proteomes" id="UP000887560">
    <property type="component" value="Unplaced"/>
</dbReference>
<dbReference type="AlphaFoldDB" id="A0A915NPZ2"/>
<evidence type="ECO:0000256" key="2">
    <source>
        <dbReference type="ARBA" id="ARBA00004496"/>
    </source>
</evidence>
<dbReference type="GO" id="GO:0071028">
    <property type="term" value="P:nuclear mRNA surveillance"/>
    <property type="evidence" value="ECO:0007669"/>
    <property type="project" value="TreeGrafter"/>
</dbReference>
<dbReference type="GO" id="GO:0000176">
    <property type="term" value="C:nuclear exosome (RNase complex)"/>
    <property type="evidence" value="ECO:0007669"/>
    <property type="project" value="TreeGrafter"/>
</dbReference>
<dbReference type="GO" id="GO:0000177">
    <property type="term" value="C:cytoplasmic exosome (RNase complex)"/>
    <property type="evidence" value="ECO:0007669"/>
    <property type="project" value="TreeGrafter"/>
</dbReference>
<dbReference type="InterPro" id="IPR050590">
    <property type="entry name" value="Exosome_comp_Rrp42_subfam"/>
</dbReference>
<dbReference type="NCBIfam" id="TIGR00293">
    <property type="entry name" value="prefoldin subunit alpha"/>
    <property type="match status" value="1"/>
</dbReference>
<name>A0A915NPZ2_9BILA</name>
<comment type="similarity">
    <text evidence="3">Belongs to the RNase PH family.</text>
</comment>
<dbReference type="InterPro" id="IPR027408">
    <property type="entry name" value="PNPase/RNase_PH_dom_sf"/>
</dbReference>
<feature type="domain" description="Exoribonuclease phosphorolytic" evidence="6">
    <location>
        <begin position="170"/>
        <end position="285"/>
    </location>
</feature>
<dbReference type="GO" id="GO:0000467">
    <property type="term" value="P:exonucleolytic trimming to generate mature 3'-end of 5.8S rRNA from tricistronic rRNA transcript (SSU-rRNA, 5.8S rRNA, LSU-rRNA)"/>
    <property type="evidence" value="ECO:0007669"/>
    <property type="project" value="TreeGrafter"/>
</dbReference>
<evidence type="ECO:0000313" key="9">
    <source>
        <dbReference type="WBParaSite" id="scf7180000420870.g5849"/>
    </source>
</evidence>
<comment type="subunit">
    <text evidence="4">Heterohexamer of two PFD-alpha type and four PFD-beta type subunits.</text>
</comment>
<sequence length="396" mass="44561">MSSSKSSTTSSTQQPTVVDINSLTIEELSGLQQQLSAELSFFNESLNELRSVSNRFGRCQVTLDSINPSEKNKKALIPLSESVYIEAKVIDPDKYLVEIGAGYFARMNRKQALDYFKRKYAFLDGQINTINKSVIPEKQQLRQMRVDGREWTDFRSFDVSYDPTCRLTHIRLGKTRLMCTLDAEISAPRKSTKPGAGSIAFSVDFLPMAHPSAVETNSFDNEIEQCLVILESLFRDTYCLDFDTLCIESNKYVFDIKCEIKILDYDGGLWDASVLAVSCAITHFKRSDVSYNSITKKLIVHSNDKPPIPLTVYYKPVTTTFGFINGIEDPIIDPTMEESLLVDGFLIIGANHRDEICLISQSGNLNANQKSIEKCCEIALKNVKELIGYINTIKIK</sequence>
<dbReference type="PANTHER" id="PTHR11097:SF14">
    <property type="entry name" value="EXOSOME COMPLEX COMPONENT RRP45"/>
    <property type="match status" value="1"/>
</dbReference>
<feature type="domain" description="Exoribonuclease phosphorolytic" evidence="7">
    <location>
        <begin position="316"/>
        <end position="381"/>
    </location>
</feature>
<dbReference type="GO" id="GO:0016075">
    <property type="term" value="P:rRNA catabolic process"/>
    <property type="evidence" value="ECO:0007669"/>
    <property type="project" value="TreeGrafter"/>
</dbReference>
<evidence type="ECO:0000259" key="7">
    <source>
        <dbReference type="Pfam" id="PF03725"/>
    </source>
</evidence>
<dbReference type="InterPro" id="IPR020568">
    <property type="entry name" value="Ribosomal_Su5_D2-typ_SF"/>
</dbReference>
<dbReference type="SUPFAM" id="SSF46579">
    <property type="entry name" value="Prefoldin"/>
    <property type="match status" value="1"/>
</dbReference>
<dbReference type="InterPro" id="IPR004127">
    <property type="entry name" value="Prefoldin_subunit_alpha"/>
</dbReference>
<dbReference type="GO" id="GO:0071038">
    <property type="term" value="P:TRAMP-dependent tRNA surveillance pathway"/>
    <property type="evidence" value="ECO:0007669"/>
    <property type="project" value="TreeGrafter"/>
</dbReference>
<dbReference type="WBParaSite" id="scf7180000420870.g5849">
    <property type="protein sequence ID" value="scf7180000420870.g5849"/>
    <property type="gene ID" value="scf7180000420870.g5849"/>
</dbReference>
<dbReference type="GO" id="GO:0034475">
    <property type="term" value="P:U4 snRNA 3'-end processing"/>
    <property type="evidence" value="ECO:0007669"/>
    <property type="project" value="TreeGrafter"/>
</dbReference>
<dbReference type="GO" id="GO:0034476">
    <property type="term" value="P:U5 snRNA 3'-end processing"/>
    <property type="evidence" value="ECO:0007669"/>
    <property type="project" value="TreeGrafter"/>
</dbReference>
<dbReference type="Pfam" id="PF01138">
    <property type="entry name" value="RNase_PH"/>
    <property type="match status" value="1"/>
</dbReference>
<dbReference type="InterPro" id="IPR001247">
    <property type="entry name" value="ExoRNase_PH_dom1"/>
</dbReference>
<comment type="subcellular location">
    <subcellularLocation>
        <location evidence="2">Cytoplasm</location>
    </subcellularLocation>
    <subcellularLocation>
        <location evidence="1">Nucleus</location>
    </subcellularLocation>
</comment>
<organism evidence="8 9">
    <name type="scientific">Meloidogyne floridensis</name>
    <dbReference type="NCBI Taxonomy" id="298350"/>
    <lineage>
        <taxon>Eukaryota</taxon>
        <taxon>Metazoa</taxon>
        <taxon>Ecdysozoa</taxon>
        <taxon>Nematoda</taxon>
        <taxon>Chromadorea</taxon>
        <taxon>Rhabditida</taxon>
        <taxon>Tylenchina</taxon>
        <taxon>Tylenchomorpha</taxon>
        <taxon>Tylenchoidea</taxon>
        <taxon>Meloidogynidae</taxon>
        <taxon>Meloidogyninae</taxon>
        <taxon>Meloidogyne</taxon>
    </lineage>
</organism>
<evidence type="ECO:0000259" key="6">
    <source>
        <dbReference type="Pfam" id="PF01138"/>
    </source>
</evidence>
<dbReference type="PANTHER" id="PTHR11097">
    <property type="entry name" value="EXOSOME COMPLEX EXONUCLEASE RIBOSOMAL RNA PROCESSING PROTEIN"/>
    <property type="match status" value="1"/>
</dbReference>
<evidence type="ECO:0000256" key="5">
    <source>
        <dbReference type="ARBA" id="ARBA00022490"/>
    </source>
</evidence>
<reference evidence="9" key="1">
    <citation type="submission" date="2022-11" db="UniProtKB">
        <authorList>
            <consortium name="WormBaseParasite"/>
        </authorList>
    </citation>
    <scope>IDENTIFICATION</scope>
</reference>
<dbReference type="InterPro" id="IPR036345">
    <property type="entry name" value="ExoRNase_PH_dom2_sf"/>
</dbReference>
<dbReference type="InterPro" id="IPR015847">
    <property type="entry name" value="ExoRNase_PH_dom2"/>
</dbReference>
<evidence type="ECO:0000256" key="1">
    <source>
        <dbReference type="ARBA" id="ARBA00004123"/>
    </source>
</evidence>
<evidence type="ECO:0000256" key="3">
    <source>
        <dbReference type="ARBA" id="ARBA00006678"/>
    </source>
</evidence>
<dbReference type="GO" id="GO:0071035">
    <property type="term" value="P:nuclear polyadenylation-dependent rRNA catabolic process"/>
    <property type="evidence" value="ECO:0007669"/>
    <property type="project" value="TreeGrafter"/>
</dbReference>
<keyword evidence="5" id="KW-0963">Cytoplasm</keyword>
<dbReference type="GO" id="GO:0034473">
    <property type="term" value="P:U1 snRNA 3'-end processing"/>
    <property type="evidence" value="ECO:0007669"/>
    <property type="project" value="TreeGrafter"/>
</dbReference>
<dbReference type="InterPro" id="IPR009053">
    <property type="entry name" value="Prefoldin"/>
</dbReference>
<dbReference type="Pfam" id="PF03725">
    <property type="entry name" value="RNase_PH_C"/>
    <property type="match status" value="1"/>
</dbReference>
<dbReference type="Gene3D" id="3.30.230.70">
    <property type="entry name" value="GHMP Kinase, N-terminal domain"/>
    <property type="match status" value="1"/>
</dbReference>
<dbReference type="Pfam" id="PF02996">
    <property type="entry name" value="Prefoldin"/>
    <property type="match status" value="1"/>
</dbReference>